<dbReference type="OrthoDB" id="333418at2759"/>
<feature type="region of interest" description="Disordered" evidence="1">
    <location>
        <begin position="1744"/>
        <end position="1775"/>
    </location>
</feature>
<reference evidence="2 3" key="1">
    <citation type="submission" date="2017-09" db="EMBL/GenBank/DDBJ databases">
        <title>Genome sequencing of Besnoitia besnoiti strain Bb-Ger1.</title>
        <authorList>
            <person name="Schares G."/>
            <person name="Venepally P."/>
            <person name="Lorenzi H.A."/>
        </authorList>
    </citation>
    <scope>NUCLEOTIDE SEQUENCE [LARGE SCALE GENOMIC DNA]</scope>
    <source>
        <strain evidence="2 3">Bb-Ger1</strain>
    </source>
</reference>
<feature type="compositionally biased region" description="Basic and acidic residues" evidence="1">
    <location>
        <begin position="95"/>
        <end position="105"/>
    </location>
</feature>
<feature type="region of interest" description="Disordered" evidence="1">
    <location>
        <begin position="65"/>
        <end position="136"/>
    </location>
</feature>
<evidence type="ECO:0000313" key="2">
    <source>
        <dbReference type="EMBL" id="PFH35497.1"/>
    </source>
</evidence>
<feature type="compositionally biased region" description="Basic residues" evidence="1">
    <location>
        <begin position="1760"/>
        <end position="1775"/>
    </location>
</feature>
<evidence type="ECO:0000313" key="3">
    <source>
        <dbReference type="Proteomes" id="UP000224006"/>
    </source>
</evidence>
<proteinExistence type="predicted"/>
<organism evidence="2 3">
    <name type="scientific">Besnoitia besnoiti</name>
    <name type="common">Apicomplexan protozoan</name>
    <dbReference type="NCBI Taxonomy" id="94643"/>
    <lineage>
        <taxon>Eukaryota</taxon>
        <taxon>Sar</taxon>
        <taxon>Alveolata</taxon>
        <taxon>Apicomplexa</taxon>
        <taxon>Conoidasida</taxon>
        <taxon>Coccidia</taxon>
        <taxon>Eucoccidiorida</taxon>
        <taxon>Eimeriorina</taxon>
        <taxon>Sarcocystidae</taxon>
        <taxon>Besnoitia</taxon>
    </lineage>
</organism>
<dbReference type="VEuPathDB" id="ToxoDB:BESB_051480"/>
<accession>A0A2A9MIT4</accession>
<dbReference type="RefSeq" id="XP_029219506.1">
    <property type="nucleotide sequence ID" value="XM_029363583.1"/>
</dbReference>
<feature type="region of interest" description="Disordered" evidence="1">
    <location>
        <begin position="1527"/>
        <end position="1554"/>
    </location>
</feature>
<feature type="region of interest" description="Disordered" evidence="1">
    <location>
        <begin position="698"/>
        <end position="726"/>
    </location>
</feature>
<feature type="compositionally biased region" description="Basic and acidic residues" evidence="1">
    <location>
        <begin position="65"/>
        <end position="88"/>
    </location>
</feature>
<feature type="compositionally biased region" description="Basic and acidic residues" evidence="1">
    <location>
        <begin position="1749"/>
        <end position="1759"/>
    </location>
</feature>
<feature type="region of interest" description="Disordered" evidence="1">
    <location>
        <begin position="588"/>
        <end position="612"/>
    </location>
</feature>
<keyword evidence="3" id="KW-1185">Reference proteome</keyword>
<feature type="region of interest" description="Disordered" evidence="1">
    <location>
        <begin position="1336"/>
        <end position="1356"/>
    </location>
</feature>
<dbReference type="GeneID" id="40310077"/>
<comment type="caution">
    <text evidence="2">The sequence shown here is derived from an EMBL/GenBank/DDBJ whole genome shotgun (WGS) entry which is preliminary data.</text>
</comment>
<feature type="region of interest" description="Disordered" evidence="1">
    <location>
        <begin position="1370"/>
        <end position="1394"/>
    </location>
</feature>
<gene>
    <name evidence="2" type="ORF">BESB_051480</name>
</gene>
<evidence type="ECO:0000256" key="1">
    <source>
        <dbReference type="SAM" id="MobiDB-lite"/>
    </source>
</evidence>
<feature type="compositionally biased region" description="Basic and acidic residues" evidence="1">
    <location>
        <begin position="959"/>
        <end position="968"/>
    </location>
</feature>
<feature type="compositionally biased region" description="Low complexity" evidence="1">
    <location>
        <begin position="1617"/>
        <end position="1639"/>
    </location>
</feature>
<feature type="region of interest" description="Disordered" evidence="1">
    <location>
        <begin position="1617"/>
        <end position="1642"/>
    </location>
</feature>
<name>A0A2A9MIT4_BESBE</name>
<dbReference type="Proteomes" id="UP000224006">
    <property type="component" value="Chromosome IV"/>
</dbReference>
<dbReference type="EMBL" id="NWUJ01000004">
    <property type="protein sequence ID" value="PFH35497.1"/>
    <property type="molecule type" value="Genomic_DNA"/>
</dbReference>
<feature type="compositionally biased region" description="Low complexity" evidence="1">
    <location>
        <begin position="1377"/>
        <end position="1391"/>
    </location>
</feature>
<feature type="region of interest" description="Disordered" evidence="1">
    <location>
        <begin position="1"/>
        <end position="43"/>
    </location>
</feature>
<protein>
    <submittedName>
        <fullName evidence="2">Uncharacterized protein</fullName>
    </submittedName>
</protein>
<feature type="region of interest" description="Disordered" evidence="1">
    <location>
        <begin position="953"/>
        <end position="972"/>
    </location>
</feature>
<dbReference type="KEGG" id="bbes:BESB_051480"/>
<sequence>MHAPRVRASVRAGAAPLRGQRASWRLRQRRQVSARGETEPAAEDAFFSPGLRDLSAVRACRVARPRRDCADEAEARRGKPTDTRRDGVAPKSWRGRRDGEREERVSQTLKRSTEDSEAAVGREEASASAGDRASCRGCEPPAHSVMRDAKNAFFFMPAGGPWARHDSALLAQHVVRSLSRSFSVLSLSLSPCCAVARPSASCSEAASSFALRSARASSLWAPLSALSALSVSPAPRALPRCTRGWRPSAAWRVSPEAPQVLNSASTDESPRLFVSARPSSSDLGAAPTMSRFHSHIVLDARKLPSLPVASSGLVSSLSPLAGAARRTLHAMARRAAEDGEPRLAPGGMESHCDADLAFRVASLSAFYSESPRGLRAAAEARDGEDAMCVAFREEEEGAEALQPEGGLLEPQPDAVHAPDNAGSAFGASAASCSPAAVAAPSRAARASLSVHQPFAYLSGLSGQALLVRLESVPWIAELLHELRALEAKRDAHPSAENVGNLRVWWRTHAIRLFISGVKKGCSADPALQLRMLQLALASTPLAAAIPPLHDLPPAFYVPRREEARAGAESSGAAAEDECRLRPIRAAARHAEGDEEEETQLEGRFAGMPADGDADGRLRVRGSRAEAALGGVEANERGGEGDARLVVTKADVEAFGPGFVLFTQFASLPLEQRLWCLDQFAFFFVHNCLCATVKQADEASAGGRGGGRGEKTVRADQQLARGGKATPGNEALQRELTCKFPVSASGNLIVSDTRLWNFLGVAAQALARDGHFDLASHLTFALLSLVYDIRAFPAPAPGVALRFFSDLGEPPGAQRLPRAAEAERGEGQASLDLEEERRLRAREQAANISKRNNRWKLPKNIWLQILAKRHDAAPQPAAAGALAASAAGDLQEGSEAQEVAGREIPAVALEPQEIAAVDMADELFLCLKREAAEAAPLLARALLLGQEEKTGVAQVNAKGGGEKKTRQEPPHSGFASQFMSANERSEKHLAFQRIRNTAVIKNSALVHHSRTLQGREEAEGDICAEARRASEEFLDEAKPLARNAWRVVKKENALGEQRQTIAEDWFVEKAKGVANMREKAQYEARVEELQRGLRSGGSLLQGLSEGPAAAMTLSGEWRADLDVPQGDVIPADDAASPAFGFSSLLWYLRLESIFYRTQDINLSSIVYRLLTHLIDAEVPQFLYPTSSASSAAQPSAASSVRAADARAAPLSSLFSSAPAPCFSLSRRGAAALAHAVGALKATRRYEHDLLRALCDALRPNLPLLTPALACETVYNLGCLGYSDPAFAHALARHMASSGVLRQTTVDSMMQLLIGFSRLEFRDDTLTEACIKGLLHEGDKKKKAPPSGQGAAPWSPVAPSASSFEEMLYQERQTGETDAASSGSSASAATPSASERHDQIMRTSVDLLARTHRPQSLFYLLHSISRNFVRSLPLLASLVPALQRFATAVPSNVAVLAFHDLIKMGIWPGPFRRAILTTLSRDIERHALVPLAASTILTWSLWGHFDVPFYLRMAHLYHRKIAAPCGGLAQGDSEETDGASKRDADVESAQARGQKKVGKWGKTSVTNIKVSTQFWSSAYGLHLLALTPRDFVQHVNAVDRQIHQDLLDRYRRQSVQQNAFAASTSTAPASSKTAASGSSSSLRPGGCVPFSSTAFPMRVFARCRHSAEAAVRFSPWQTGSLEGLRAASILRIPEENWIPKSSSFHAEVVAACPSSIRDSVINEQPAGPYEIDVMLPADAFSAWKQTQKSVAAEREAEEDRRGTKRKKKKGKKATQKS</sequence>